<feature type="compositionally biased region" description="Polar residues" evidence="1">
    <location>
        <begin position="49"/>
        <end position="65"/>
    </location>
</feature>
<feature type="region of interest" description="Disordered" evidence="1">
    <location>
        <begin position="139"/>
        <end position="167"/>
    </location>
</feature>
<protein>
    <submittedName>
        <fullName evidence="2">Uncharacterized protein</fullName>
    </submittedName>
</protein>
<dbReference type="AlphaFoldDB" id="A0A7S0EX56"/>
<sequence length="326" mass="36243">MNSVPPPSQNAPQQMMQDGTHGAAPNAAGGGDHGVYYVPSGSGVAHTPGGQSQTPSSRSGQVYPSPWSQYPMHTVPYGSVVNSSFGTVISQGGATYPPQFPGVPPGQATYFVPCLMPVNANGEQQGGIVMAPGAQPFPIPNSSLNIKPEKKRRRVDDGKDSVERKQGYIKKLARAREKQGDKWQKEAAQHIAENSQGKTQHVLHKANQVVAFRGFLERMQKKGIVTLEPLADGPEHEDKTNPLGIKMWIVHDTQQWWTEIKSWFEDDPERFSERALFMMLRRFGYKPFNKAPAPATSGLDYGLRNTYARRHGFEHDPELFQRYYKR</sequence>
<organism evidence="2">
    <name type="scientific">Hanusia phi</name>
    <dbReference type="NCBI Taxonomy" id="3032"/>
    <lineage>
        <taxon>Eukaryota</taxon>
        <taxon>Cryptophyceae</taxon>
        <taxon>Pyrenomonadales</taxon>
        <taxon>Geminigeraceae</taxon>
        <taxon>Hanusia</taxon>
    </lineage>
</organism>
<feature type="compositionally biased region" description="Basic and acidic residues" evidence="1">
    <location>
        <begin position="154"/>
        <end position="166"/>
    </location>
</feature>
<gene>
    <name evidence="2" type="ORF">HPHI1048_LOCUS17099</name>
</gene>
<evidence type="ECO:0000313" key="2">
    <source>
        <dbReference type="EMBL" id="CAD8496313.1"/>
    </source>
</evidence>
<feature type="region of interest" description="Disordered" evidence="1">
    <location>
        <begin position="1"/>
        <end position="65"/>
    </location>
</feature>
<evidence type="ECO:0000256" key="1">
    <source>
        <dbReference type="SAM" id="MobiDB-lite"/>
    </source>
</evidence>
<accession>A0A7S0EX56</accession>
<proteinExistence type="predicted"/>
<reference evidence="2" key="1">
    <citation type="submission" date="2021-01" db="EMBL/GenBank/DDBJ databases">
        <authorList>
            <person name="Corre E."/>
            <person name="Pelletier E."/>
            <person name="Niang G."/>
            <person name="Scheremetjew M."/>
            <person name="Finn R."/>
            <person name="Kale V."/>
            <person name="Holt S."/>
            <person name="Cochrane G."/>
            <person name="Meng A."/>
            <person name="Brown T."/>
            <person name="Cohen L."/>
        </authorList>
    </citation>
    <scope>NUCLEOTIDE SEQUENCE</scope>
    <source>
        <strain evidence="2">CCMP325</strain>
    </source>
</reference>
<dbReference type="EMBL" id="HBEO01025420">
    <property type="protein sequence ID" value="CAD8496313.1"/>
    <property type="molecule type" value="Transcribed_RNA"/>
</dbReference>
<name>A0A7S0EX56_9CRYP</name>